<dbReference type="AlphaFoldDB" id="A7MEN7"/>
<proteinExistence type="predicted"/>
<evidence type="ECO:0000256" key="1">
    <source>
        <dbReference type="SAM" id="MobiDB-lite"/>
    </source>
</evidence>
<feature type="region of interest" description="Disordered" evidence="1">
    <location>
        <begin position="123"/>
        <end position="145"/>
    </location>
</feature>
<keyword evidence="3" id="KW-1185">Reference proteome</keyword>
<dbReference type="EMBL" id="CP000783">
    <property type="protein sequence ID" value="ABU78327.1"/>
    <property type="molecule type" value="Genomic_DNA"/>
</dbReference>
<dbReference type="HOGENOM" id="CLU_082063_1_1_6"/>
<dbReference type="RefSeq" id="WP_012125673.1">
    <property type="nucleotide sequence ID" value="NC_009778.1"/>
</dbReference>
<organism evidence="2 3">
    <name type="scientific">Cronobacter sakazakii (strain ATCC BAA-894)</name>
    <name type="common">Enterobacter sakazakii</name>
    <dbReference type="NCBI Taxonomy" id="290339"/>
    <lineage>
        <taxon>Bacteria</taxon>
        <taxon>Pseudomonadati</taxon>
        <taxon>Pseudomonadota</taxon>
        <taxon>Gammaproteobacteria</taxon>
        <taxon>Enterobacterales</taxon>
        <taxon>Enterobacteriaceae</taxon>
        <taxon>Cronobacter</taxon>
    </lineage>
</organism>
<dbReference type="KEGG" id="esa:ESA_03098"/>
<dbReference type="Proteomes" id="UP000000260">
    <property type="component" value="Chromosome"/>
</dbReference>
<evidence type="ECO:0008006" key="4">
    <source>
        <dbReference type="Google" id="ProtNLM"/>
    </source>
</evidence>
<protein>
    <recommendedName>
        <fullName evidence="4">Recombinase</fullName>
    </recommendedName>
</protein>
<name>A7MEN7_CROS8</name>
<gene>
    <name evidence="2" type="ordered locus">ESA_03098</name>
</gene>
<reference evidence="2 3" key="1">
    <citation type="journal article" date="2010" name="PLoS ONE">
        <title>Genome sequence of Cronobacter sakazakii BAA-894 and comparative genomic hybridization analysis with other Cronobacter species.</title>
        <authorList>
            <person name="Kucerova E."/>
            <person name="Clifton S.W."/>
            <person name="Xia X.Q."/>
            <person name="Long F."/>
            <person name="Porwollik S."/>
            <person name="Fulton L."/>
            <person name="Fronick C."/>
            <person name="Minx P."/>
            <person name="Kyung K."/>
            <person name="Warren W."/>
            <person name="Fulton R."/>
            <person name="Feng D."/>
            <person name="Wollam A."/>
            <person name="Shah N."/>
            <person name="Bhonagiri V."/>
            <person name="Nash W.E."/>
            <person name="Hallsworth-Pepin K."/>
            <person name="Wilson R.K."/>
            <person name="McClelland M."/>
            <person name="Forsythe S.J."/>
        </authorList>
    </citation>
    <scope>NUCLEOTIDE SEQUENCE [LARGE SCALE GENOMIC DNA]</scope>
    <source>
        <strain evidence="2 3">ATCC BAA-894</strain>
    </source>
</reference>
<feature type="compositionally biased region" description="Low complexity" evidence="1">
    <location>
        <begin position="131"/>
        <end position="145"/>
    </location>
</feature>
<dbReference type="Pfam" id="PF04404">
    <property type="entry name" value="ERF"/>
    <property type="match status" value="1"/>
</dbReference>
<dbReference type="PATRIC" id="fig|290339.8.peg.2741"/>
<sequence>MSKEFYARLAKIQAHLNAPKNQYNSFGKYKYRSCEDILEGVKPLLDGLFLSISDEIVLIGDRHYVKAVATITDGESSHTATAMAREEESKKGMDAAQVTGATSSYARKYCLNGLFGIDDAKDADTDEHKQQQSSQASSFPAKKPASPEQILKAFTEAASTKNSVAELKGAFAKAWKMLEGTPEQQKAQDIYNIRKDELEGIEA</sequence>
<evidence type="ECO:0000313" key="2">
    <source>
        <dbReference type="EMBL" id="ABU78327.1"/>
    </source>
</evidence>
<accession>A7MEN7</accession>
<evidence type="ECO:0000313" key="3">
    <source>
        <dbReference type="Proteomes" id="UP000000260"/>
    </source>
</evidence>
<dbReference type="InterPro" id="IPR007499">
    <property type="entry name" value="ERF_bacteria_virus"/>
</dbReference>